<keyword evidence="1 2" id="KW-0472">Membrane</keyword>
<dbReference type="AlphaFoldDB" id="A0A3E5B360"/>
<organism evidence="6 7">
    <name type="scientific">Bacteroides oleiciplenus</name>
    <dbReference type="NCBI Taxonomy" id="626931"/>
    <lineage>
        <taxon>Bacteria</taxon>
        <taxon>Pseudomonadati</taxon>
        <taxon>Bacteroidota</taxon>
        <taxon>Bacteroidia</taxon>
        <taxon>Bacteroidales</taxon>
        <taxon>Bacteroidaceae</taxon>
        <taxon>Bacteroides</taxon>
    </lineage>
</organism>
<name>A0A3E5B360_9BACE</name>
<keyword evidence="3" id="KW-0732">Signal</keyword>
<feature type="domain" description="TonB-dependent receptor-like beta-barrel" evidence="4">
    <location>
        <begin position="418"/>
        <end position="976"/>
    </location>
</feature>
<keyword evidence="1" id="KW-0812">Transmembrane</keyword>
<dbReference type="Pfam" id="PF07715">
    <property type="entry name" value="Plug"/>
    <property type="match status" value="1"/>
</dbReference>
<keyword evidence="6" id="KW-0675">Receptor</keyword>
<evidence type="ECO:0000256" key="1">
    <source>
        <dbReference type="PROSITE-ProRule" id="PRU01360"/>
    </source>
</evidence>
<dbReference type="Gene3D" id="2.60.40.1120">
    <property type="entry name" value="Carboxypeptidase-like, regulatory domain"/>
    <property type="match status" value="1"/>
</dbReference>
<dbReference type="InterPro" id="IPR012910">
    <property type="entry name" value="Plug_dom"/>
</dbReference>
<dbReference type="RefSeq" id="WP_117725221.1">
    <property type="nucleotide sequence ID" value="NZ_CAUGNI010000002.1"/>
</dbReference>
<keyword evidence="1" id="KW-1134">Transmembrane beta strand</keyword>
<dbReference type="PROSITE" id="PS52016">
    <property type="entry name" value="TONB_DEPENDENT_REC_3"/>
    <property type="match status" value="1"/>
</dbReference>
<comment type="similarity">
    <text evidence="1 2">Belongs to the TonB-dependent receptor family.</text>
</comment>
<dbReference type="SUPFAM" id="SSF56935">
    <property type="entry name" value="Porins"/>
    <property type="match status" value="1"/>
</dbReference>
<evidence type="ECO:0000313" key="6">
    <source>
        <dbReference type="EMBL" id="RGN31969.1"/>
    </source>
</evidence>
<dbReference type="EMBL" id="QSUL01000015">
    <property type="protein sequence ID" value="RGN31969.1"/>
    <property type="molecule type" value="Genomic_DNA"/>
</dbReference>
<dbReference type="Pfam" id="PF13715">
    <property type="entry name" value="CarbopepD_reg_2"/>
    <property type="match status" value="1"/>
</dbReference>
<dbReference type="Proteomes" id="UP000260983">
    <property type="component" value="Unassembled WGS sequence"/>
</dbReference>
<dbReference type="SUPFAM" id="SSF49464">
    <property type="entry name" value="Carboxypeptidase regulatory domain-like"/>
    <property type="match status" value="1"/>
</dbReference>
<feature type="domain" description="TonB-dependent receptor plug" evidence="5">
    <location>
        <begin position="112"/>
        <end position="219"/>
    </location>
</feature>
<protein>
    <submittedName>
        <fullName evidence="6">TonB-dependent receptor</fullName>
    </submittedName>
</protein>
<comment type="subcellular location">
    <subcellularLocation>
        <location evidence="1">Cell outer membrane</location>
        <topology evidence="1">Multi-pass membrane protein</topology>
    </subcellularLocation>
</comment>
<dbReference type="FunFam" id="2.60.40.1120:FF:000003">
    <property type="entry name" value="Outer membrane protein Omp121"/>
    <property type="match status" value="1"/>
</dbReference>
<proteinExistence type="inferred from homology"/>
<dbReference type="Pfam" id="PF00593">
    <property type="entry name" value="TonB_dep_Rec_b-barrel"/>
    <property type="match status" value="1"/>
</dbReference>
<dbReference type="Gene3D" id="2.170.130.10">
    <property type="entry name" value="TonB-dependent receptor, plug domain"/>
    <property type="match status" value="1"/>
</dbReference>
<dbReference type="InterPro" id="IPR000531">
    <property type="entry name" value="Beta-barrel_TonB"/>
</dbReference>
<comment type="caution">
    <text evidence="6">The sequence shown here is derived from an EMBL/GenBank/DDBJ whole genome shotgun (WGS) entry which is preliminary data.</text>
</comment>
<evidence type="ECO:0000259" key="5">
    <source>
        <dbReference type="Pfam" id="PF07715"/>
    </source>
</evidence>
<keyword evidence="1" id="KW-0998">Cell outer membrane</keyword>
<keyword evidence="1" id="KW-0813">Transport</keyword>
<dbReference type="InterPro" id="IPR039426">
    <property type="entry name" value="TonB-dep_rcpt-like"/>
</dbReference>
<sequence>MKHFLVFLLVFIGIGSVSAQQAKITGTVKDNTGETIIGANVTIKGGTGGTITDIDGHFNIDASPNATLVISFIGYTTQEVALKGRTNLIVTLNEDSQALDEVIVIGYGTQKKVNLTGSVSAVKIDEAIASRSISNVSSGLSGLVPGLVVNQSTGFAGSDGASLKVRGLGSINNSDPLIVVDGMPDVDINRINMNDIESISVLKDAASSAVYGSRAANGVILITTKNGIGNTKAKITYNGSYAWASPVEFYDYMNDYSRALTMHMRAAGSGNKATNFRAGTVEQWMAMGMVDDVLFPNTDQFDQMFRTGGTLNQTVSASGGSDKMNFYASIGIMDQKGLQIHNDYSRYNMRFNLDYKIRSNFKIGMKSDGQWSETTAPRGSGLENAGLKYAVSGITNKHPETGQYGGAMAYGENSAAGNVLAEYEAYRQTKSRKEFNGSAYAEWEPLKGLKLNVSYALRYYNEFRKTIQNPLKQWNFQTNSVAREMPDNGGDGITDANYEGHKTLFQGRISYEREVAKGHHISAMFNAAEEYWYDRQMGAWRKDRLHSSLEELNAASASQQTNWGYSESEGLRSFIGRFNYTMFDKYLFEFNFRSDGSSRFAKGHQWGFFPSGAIGWRISEEAFFEPLKKVVSNAKLRASYGTLGNNSGVGRYEQKETMKTTNYIMNGNLVQGFSASKMINQDLSWESTRVINIGFDLGLFNNQLTAELDWYDRFTSGMIRGSSISSILTGYDAPRVNIADLRNRGIEANITWRSKVGKLDYSVNVNASYNVNKLEKWGDHLDRGWTALDMPYHFLYIYDAYPGLVQSWNEIYNAPYQGNYTAPGDILIKDINGDGQIDDKDKVAFKNKYRETPMGQFGITLSGAYKGFDLQALFQGSYGRSDLWLDDLNNVNVPEDRYAFQRMHWTDSWSLDNRGASMPRLVTGSGGSYNRTESTFWAENMNYVRLKNLQIGYSIPAKWLKKISFERARIYVSAENVFTITPWKGVDPEKSVSRWSQSDNTSYANDLYPLVKTYSVGLNIEF</sequence>
<dbReference type="NCBIfam" id="TIGR04057">
    <property type="entry name" value="SusC_RagA_signa"/>
    <property type="match status" value="1"/>
</dbReference>
<dbReference type="InterPro" id="IPR023996">
    <property type="entry name" value="TonB-dep_OMP_SusC/RagA"/>
</dbReference>
<feature type="signal peptide" evidence="3">
    <location>
        <begin position="1"/>
        <end position="19"/>
    </location>
</feature>
<evidence type="ECO:0000256" key="2">
    <source>
        <dbReference type="RuleBase" id="RU003357"/>
    </source>
</evidence>
<accession>A0A3E5B360</accession>
<evidence type="ECO:0000256" key="3">
    <source>
        <dbReference type="SAM" id="SignalP"/>
    </source>
</evidence>
<dbReference type="GO" id="GO:0009279">
    <property type="term" value="C:cell outer membrane"/>
    <property type="evidence" value="ECO:0007669"/>
    <property type="project" value="UniProtKB-SubCell"/>
</dbReference>
<gene>
    <name evidence="6" type="ORF">DXB65_19180</name>
</gene>
<dbReference type="InterPro" id="IPR008969">
    <property type="entry name" value="CarboxyPept-like_regulatory"/>
</dbReference>
<feature type="chain" id="PRO_5017834999" evidence="3">
    <location>
        <begin position="20"/>
        <end position="1022"/>
    </location>
</feature>
<keyword evidence="2" id="KW-0798">TonB box</keyword>
<dbReference type="InterPro" id="IPR037066">
    <property type="entry name" value="Plug_dom_sf"/>
</dbReference>
<evidence type="ECO:0000259" key="4">
    <source>
        <dbReference type="Pfam" id="PF00593"/>
    </source>
</evidence>
<dbReference type="NCBIfam" id="TIGR04056">
    <property type="entry name" value="OMP_RagA_SusC"/>
    <property type="match status" value="1"/>
</dbReference>
<evidence type="ECO:0000313" key="7">
    <source>
        <dbReference type="Proteomes" id="UP000260983"/>
    </source>
</evidence>
<reference evidence="6 7" key="1">
    <citation type="submission" date="2018-08" db="EMBL/GenBank/DDBJ databases">
        <title>A genome reference for cultivated species of the human gut microbiota.</title>
        <authorList>
            <person name="Zou Y."/>
            <person name="Xue W."/>
            <person name="Luo G."/>
        </authorList>
    </citation>
    <scope>NUCLEOTIDE SEQUENCE [LARGE SCALE GENOMIC DNA]</scope>
    <source>
        <strain evidence="6 7">OM05-15BH</strain>
    </source>
</reference>
<dbReference type="InterPro" id="IPR023997">
    <property type="entry name" value="TonB-dep_OMP_SusC/RagA_CS"/>
</dbReference>